<accession>A0AAD7WPD2</accession>
<evidence type="ECO:0000313" key="2">
    <source>
        <dbReference type="Proteomes" id="UP001221898"/>
    </source>
</evidence>
<sequence>MAHFAASWPQSSRRALWDDGPKRVKRRALNEARRQPFLTIDRSAAPLRMRPSLDCSLAPTAVPVASHAPPY</sequence>
<dbReference type="AlphaFoldDB" id="A0AAD7WPD2"/>
<dbReference type="EMBL" id="JAINUG010000054">
    <property type="protein sequence ID" value="KAJ8404382.1"/>
    <property type="molecule type" value="Genomic_DNA"/>
</dbReference>
<name>A0AAD7WPD2_9TELE</name>
<keyword evidence="2" id="KW-1185">Reference proteome</keyword>
<evidence type="ECO:0000313" key="1">
    <source>
        <dbReference type="EMBL" id="KAJ8404382.1"/>
    </source>
</evidence>
<comment type="caution">
    <text evidence="1">The sequence shown here is derived from an EMBL/GenBank/DDBJ whole genome shotgun (WGS) entry which is preliminary data.</text>
</comment>
<proteinExistence type="predicted"/>
<reference evidence="1" key="1">
    <citation type="journal article" date="2023" name="Science">
        <title>Genome structures resolve the early diversification of teleost fishes.</title>
        <authorList>
            <person name="Parey E."/>
            <person name="Louis A."/>
            <person name="Montfort J."/>
            <person name="Bouchez O."/>
            <person name="Roques C."/>
            <person name="Iampietro C."/>
            <person name="Lluch J."/>
            <person name="Castinel A."/>
            <person name="Donnadieu C."/>
            <person name="Desvignes T."/>
            <person name="Floi Bucao C."/>
            <person name="Jouanno E."/>
            <person name="Wen M."/>
            <person name="Mejri S."/>
            <person name="Dirks R."/>
            <person name="Jansen H."/>
            <person name="Henkel C."/>
            <person name="Chen W.J."/>
            <person name="Zahm M."/>
            <person name="Cabau C."/>
            <person name="Klopp C."/>
            <person name="Thompson A.W."/>
            <person name="Robinson-Rechavi M."/>
            <person name="Braasch I."/>
            <person name="Lecointre G."/>
            <person name="Bobe J."/>
            <person name="Postlethwait J.H."/>
            <person name="Berthelot C."/>
            <person name="Roest Crollius H."/>
            <person name="Guiguen Y."/>
        </authorList>
    </citation>
    <scope>NUCLEOTIDE SEQUENCE</scope>
    <source>
        <strain evidence="1">NC1722</strain>
    </source>
</reference>
<gene>
    <name evidence="1" type="ORF">AAFF_G00341550</name>
</gene>
<organism evidence="1 2">
    <name type="scientific">Aldrovandia affinis</name>
    <dbReference type="NCBI Taxonomy" id="143900"/>
    <lineage>
        <taxon>Eukaryota</taxon>
        <taxon>Metazoa</taxon>
        <taxon>Chordata</taxon>
        <taxon>Craniata</taxon>
        <taxon>Vertebrata</taxon>
        <taxon>Euteleostomi</taxon>
        <taxon>Actinopterygii</taxon>
        <taxon>Neopterygii</taxon>
        <taxon>Teleostei</taxon>
        <taxon>Notacanthiformes</taxon>
        <taxon>Halosauridae</taxon>
        <taxon>Aldrovandia</taxon>
    </lineage>
</organism>
<protein>
    <submittedName>
        <fullName evidence="1">Uncharacterized protein</fullName>
    </submittedName>
</protein>
<dbReference type="Proteomes" id="UP001221898">
    <property type="component" value="Unassembled WGS sequence"/>
</dbReference>